<dbReference type="Ensembl" id="ENSXETT00000018928">
    <property type="protein sequence ID" value="ENSXETP00000018928"/>
    <property type="gene ID" value="ENSXETG00000008653"/>
</dbReference>
<keyword evidence="11" id="KW-0809">Transit peptide</keyword>
<dbReference type="Pfam" id="PF21171">
    <property type="entry name" value="PDE12-like_N"/>
    <property type="match status" value="1"/>
</dbReference>
<dbReference type="InterPro" id="IPR048821">
    <property type="entry name" value="PDE12-like_N"/>
</dbReference>
<keyword evidence="5" id="KW-0507">mRNA processing</keyword>
<proteinExistence type="inferred from homology"/>
<comment type="cofactor">
    <cofactor evidence="1">
        <name>Mg(2+)</name>
        <dbReference type="ChEBI" id="CHEBI:18420"/>
    </cofactor>
</comment>
<dbReference type="FunCoup" id="F6T0Y4">
    <property type="interactions" value="4062"/>
</dbReference>
<protein>
    <recommendedName>
        <fullName evidence="13">2',5'-phosphodiesterase 12</fullName>
    </recommendedName>
    <alternativeName>
        <fullName evidence="14">Mitochondrial deadenylase</fullName>
    </alternativeName>
</protein>
<comment type="subcellular location">
    <subcellularLocation>
        <location evidence="2">Mitochondrion matrix</location>
    </subcellularLocation>
</comment>
<evidence type="ECO:0000256" key="5">
    <source>
        <dbReference type="ARBA" id="ARBA00022664"/>
    </source>
</evidence>
<dbReference type="Xenbase" id="XB-GENE-960898">
    <property type="gene designation" value="pde12"/>
</dbReference>
<evidence type="ECO:0000313" key="18">
    <source>
        <dbReference type="Ensembl" id="ENSXETP00000018928"/>
    </source>
</evidence>
<keyword evidence="10" id="KW-0460">Magnesium</keyword>
<feature type="compositionally biased region" description="Basic and acidic residues" evidence="15">
    <location>
        <begin position="30"/>
        <end position="71"/>
    </location>
</feature>
<keyword evidence="8" id="KW-0378">Hydrolase</keyword>
<keyword evidence="4" id="KW-0597">Phosphoprotein</keyword>
<dbReference type="GeneTree" id="ENSGT00940000157205"/>
<gene>
    <name evidence="18" type="primary">pde12</name>
</gene>
<dbReference type="InterPro" id="IPR005135">
    <property type="entry name" value="Endo/exonuclease/phosphatase"/>
</dbReference>
<dbReference type="GO" id="GO:0005759">
    <property type="term" value="C:mitochondrial matrix"/>
    <property type="evidence" value="ECO:0007669"/>
    <property type="project" value="UniProtKB-SubCell"/>
</dbReference>
<dbReference type="GO" id="GO:0006397">
    <property type="term" value="P:mRNA processing"/>
    <property type="evidence" value="ECO:0007669"/>
    <property type="project" value="UniProtKB-KW"/>
</dbReference>
<evidence type="ECO:0000256" key="15">
    <source>
        <dbReference type="SAM" id="MobiDB-lite"/>
    </source>
</evidence>
<evidence type="ECO:0000256" key="10">
    <source>
        <dbReference type="ARBA" id="ARBA00022842"/>
    </source>
</evidence>
<evidence type="ECO:0000256" key="8">
    <source>
        <dbReference type="ARBA" id="ARBA00022801"/>
    </source>
</evidence>
<dbReference type="Gene3D" id="3.60.10.10">
    <property type="entry name" value="Endonuclease/exonuclease/phosphatase"/>
    <property type="match status" value="1"/>
</dbReference>
<dbReference type="PANTHER" id="PTHR12121:SF37">
    <property type="entry name" value="2',5'-PHOSPHODIESTERASE 12"/>
    <property type="match status" value="1"/>
</dbReference>
<dbReference type="InterPro" id="IPR036691">
    <property type="entry name" value="Endo/exonu/phosph_ase_sf"/>
</dbReference>
<keyword evidence="12" id="KW-0496">Mitochondrion</keyword>
<name>F6T0Y4_XENTR</name>
<organism evidence="18">
    <name type="scientific">Xenopus tropicalis</name>
    <name type="common">Western clawed frog</name>
    <name type="synonym">Silurana tropicalis</name>
    <dbReference type="NCBI Taxonomy" id="8364"/>
    <lineage>
        <taxon>Eukaryota</taxon>
        <taxon>Metazoa</taxon>
        <taxon>Chordata</taxon>
        <taxon>Craniata</taxon>
        <taxon>Vertebrata</taxon>
        <taxon>Euteleostomi</taxon>
        <taxon>Amphibia</taxon>
        <taxon>Batrachia</taxon>
        <taxon>Anura</taxon>
        <taxon>Pipoidea</taxon>
        <taxon>Pipidae</taxon>
        <taxon>Xenopodinae</taxon>
        <taxon>Xenopus</taxon>
        <taxon>Silurana</taxon>
    </lineage>
</organism>
<feature type="region of interest" description="Disordered" evidence="15">
    <location>
        <begin position="18"/>
        <end position="71"/>
    </location>
</feature>
<dbReference type="FunFam" id="3.60.10.10:FF:000018">
    <property type="entry name" value="2',5'-phosphodiesterase 12"/>
    <property type="match status" value="1"/>
</dbReference>
<evidence type="ECO:0000256" key="7">
    <source>
        <dbReference type="ARBA" id="ARBA00022723"/>
    </source>
</evidence>
<feature type="domain" description="Endonuclease/exonuclease/phosphatase" evidence="16">
    <location>
        <begin position="294"/>
        <end position="596"/>
    </location>
</feature>
<feature type="domain" description="2',5'-phosphodiesterase 12-like N-terminal" evidence="17">
    <location>
        <begin position="177"/>
        <end position="266"/>
    </location>
</feature>
<keyword evidence="7" id="KW-0479">Metal-binding</keyword>
<dbReference type="Bgee" id="ENSXETG00000008653">
    <property type="expression patterns" value="Expressed in neurula embryo and 15 other cell types or tissues"/>
</dbReference>
<dbReference type="InParanoid" id="F6T0Y4"/>
<evidence type="ECO:0000256" key="9">
    <source>
        <dbReference type="ARBA" id="ARBA00022839"/>
    </source>
</evidence>
<evidence type="ECO:0000256" key="14">
    <source>
        <dbReference type="ARBA" id="ARBA00083541"/>
    </source>
</evidence>
<accession>F6T0Y4</accession>
<evidence type="ECO:0000256" key="1">
    <source>
        <dbReference type="ARBA" id="ARBA00001946"/>
    </source>
</evidence>
<evidence type="ECO:0000256" key="12">
    <source>
        <dbReference type="ARBA" id="ARBA00023128"/>
    </source>
</evidence>
<comment type="similarity">
    <text evidence="3">Belongs to the CCR4/nocturin family.</text>
</comment>
<evidence type="ECO:0000256" key="6">
    <source>
        <dbReference type="ARBA" id="ARBA00022722"/>
    </source>
</evidence>
<evidence type="ECO:0000259" key="17">
    <source>
        <dbReference type="Pfam" id="PF21171"/>
    </source>
</evidence>
<dbReference type="PANTHER" id="PTHR12121">
    <property type="entry name" value="CARBON CATABOLITE REPRESSOR PROTEIN 4"/>
    <property type="match status" value="1"/>
</dbReference>
<evidence type="ECO:0000259" key="16">
    <source>
        <dbReference type="Pfam" id="PF03372"/>
    </source>
</evidence>
<dbReference type="Pfam" id="PF03372">
    <property type="entry name" value="Exo_endo_phos"/>
    <property type="match status" value="1"/>
</dbReference>
<evidence type="ECO:0000256" key="13">
    <source>
        <dbReference type="ARBA" id="ARBA00072755"/>
    </source>
</evidence>
<keyword evidence="9" id="KW-0269">Exonuclease</keyword>
<evidence type="ECO:0000256" key="2">
    <source>
        <dbReference type="ARBA" id="ARBA00004305"/>
    </source>
</evidence>
<evidence type="ECO:0000256" key="4">
    <source>
        <dbReference type="ARBA" id="ARBA00022553"/>
    </source>
</evidence>
<dbReference type="AlphaFoldDB" id="F6T0Y4"/>
<keyword evidence="6" id="KW-0540">Nuclease</keyword>
<reference evidence="18" key="1">
    <citation type="journal article" date="2010" name="Science">
        <title>The genome of the Western clawed frog Xenopus tropicalis.</title>
        <authorList>
            <person name="Hellsten U."/>
            <person name="Harland R.M."/>
            <person name="Gilchrist M.J."/>
            <person name="Hendrix D."/>
            <person name="Jurka J."/>
            <person name="Kapitonov V."/>
            <person name="Ovcharenko I."/>
            <person name="Putnam N.H."/>
            <person name="Shu S."/>
            <person name="Taher L."/>
            <person name="Blitz I.L."/>
            <person name="Blumberg B."/>
            <person name="Dichmann D.S."/>
            <person name="Dubchak I."/>
            <person name="Amaya E."/>
            <person name="Detter J.C."/>
            <person name="Fletcher R."/>
            <person name="Gerhard D.S."/>
            <person name="Goodstein D."/>
            <person name="Graves T."/>
            <person name="Grigoriev I.V."/>
            <person name="Grimwood J."/>
            <person name="Kawashima T."/>
            <person name="Lindquist E."/>
            <person name="Lucas S.M."/>
            <person name="Mead P.E."/>
            <person name="Mitros T."/>
            <person name="Ogino H."/>
            <person name="Ohta Y."/>
            <person name="Poliakov A.V."/>
            <person name="Pollet N."/>
            <person name="Robert J."/>
            <person name="Salamov A."/>
            <person name="Sater A.K."/>
            <person name="Schmutz J."/>
            <person name="Terry A."/>
            <person name="Vize P.D."/>
            <person name="Warren W.C."/>
            <person name="Wells D."/>
            <person name="Wills A."/>
            <person name="Wilson R.K."/>
            <person name="Zimmerman L.B."/>
            <person name="Zorn A.M."/>
            <person name="Grainger R."/>
            <person name="Grammer T."/>
            <person name="Khokha M.K."/>
            <person name="Richardson P.M."/>
            <person name="Rokhsar D.S."/>
        </authorList>
    </citation>
    <scope>NUCLEOTIDE SEQUENCE [LARGE SCALE GENOMIC DNA]</scope>
    <source>
        <strain evidence="18">Nigerian</strain>
    </source>
</reference>
<dbReference type="GO" id="GO:0046872">
    <property type="term" value="F:metal ion binding"/>
    <property type="evidence" value="ECO:0007669"/>
    <property type="project" value="UniProtKB-KW"/>
</dbReference>
<reference evidence="18" key="2">
    <citation type="submission" date="2011-06" db="UniProtKB">
        <authorList>
            <consortium name="Ensembl"/>
        </authorList>
    </citation>
    <scope>IDENTIFICATION</scope>
</reference>
<dbReference type="GO" id="GO:0004535">
    <property type="term" value="F:poly(A)-specific ribonuclease activity"/>
    <property type="evidence" value="ECO:0007669"/>
    <property type="project" value="UniProtKB-ARBA"/>
</dbReference>
<sequence length="606" mass="66507">MGMRVRLQALLGRLVRGPGAATDWAGGREGSMDRAGEGSMDRAGEGSMDRAGEGSMDRAGEGSMDRAGEGSMDRAVVRAVPGEPKLSISLELGGTRRNLQREQSEPLGRALARIAASVAKGRDKGKKGRKEPREEPVPVSLTYLGREVPEGEPNGSAWREGSVLQVGAAQYLVERNPPAFLHLELPRVVLVGAPLCPRLCMEFGRPDLSRFEWLRQGERGWEGAGTGRLYTPGEAELGLRLKLRAVPGDGTRWGCAAEAEPEGCVEAGPGRYLSDGRIVLTREGAGPGRFRTVSYNILAEVYARTELSREVLYPYCPAWALQGGYRHSLLRRELSGYRADILCLQEADREVFEAALGPLLEQLGMEGRYRGKERQQEGLATFYSRDRFRLLGQHDISLAGALLGEPRHSELLGRLSRYPGARERVLKRSSALQVLVLESIEEPSRRICVANTHLYFHPKGGHIRLVQMAVALAHLGHVANELYGGIPVVFCGDFNSLPNTGLHRFVQGGAIAEDDEDWTSNGEEERCNMALTHPFSLASACGEPAYTNYIGEFHGCLDYIFIDSRQLALEQIIPLPSHEEVTQYRALPSVAHPSDHLALVCDLKWT</sequence>
<evidence type="ECO:0000256" key="11">
    <source>
        <dbReference type="ARBA" id="ARBA00022946"/>
    </source>
</evidence>
<dbReference type="SUPFAM" id="SSF56219">
    <property type="entry name" value="DNase I-like"/>
    <property type="match status" value="1"/>
</dbReference>
<evidence type="ECO:0000256" key="3">
    <source>
        <dbReference type="ARBA" id="ARBA00010774"/>
    </source>
</evidence>
<dbReference type="InterPro" id="IPR050410">
    <property type="entry name" value="CCR4/nocturin_mRNA_transcr"/>
</dbReference>